<evidence type="ECO:0008006" key="4">
    <source>
        <dbReference type="Google" id="ProtNLM"/>
    </source>
</evidence>
<gene>
    <name evidence="2" type="ORF">AA0117_g9046</name>
</gene>
<dbReference type="SUPFAM" id="SSF48208">
    <property type="entry name" value="Six-hairpin glycosidases"/>
    <property type="match status" value="1"/>
</dbReference>
<feature type="chain" id="PRO_5020301938" description="Six-hairpin glycosidase" evidence="1">
    <location>
        <begin position="23"/>
        <end position="453"/>
    </location>
</feature>
<dbReference type="Gene3D" id="1.50.10.20">
    <property type="match status" value="1"/>
</dbReference>
<dbReference type="InterPro" id="IPR008928">
    <property type="entry name" value="6-hairpin_glycosidase_sf"/>
</dbReference>
<reference evidence="3" key="1">
    <citation type="journal article" date="2019" name="bioRxiv">
        <title>Genomics, evolutionary history and diagnostics of the Alternaria alternata species group including apple and Asian pear pathotypes.</title>
        <authorList>
            <person name="Armitage A.D."/>
            <person name="Cockerton H.M."/>
            <person name="Sreenivasaprasad S."/>
            <person name="Woodhall J.W."/>
            <person name="Lane C.R."/>
            <person name="Harrison R.J."/>
            <person name="Clarkson J.P."/>
        </authorList>
    </citation>
    <scope>NUCLEOTIDE SEQUENCE [LARGE SCALE GENOMIC DNA]</scope>
    <source>
        <strain evidence="3">FERA 1177</strain>
    </source>
</reference>
<dbReference type="PANTHER" id="PTHR47791:SF1">
    <property type="entry name" value="ENDO MANNANASE, GH76 FAMILY (EUROFUNG)"/>
    <property type="match status" value="1"/>
</dbReference>
<comment type="caution">
    <text evidence="2">The sequence shown here is derived from an EMBL/GenBank/DDBJ whole genome shotgun (WGS) entry which is preliminary data.</text>
</comment>
<name>A0A4V1WQW4_ALTAL</name>
<proteinExistence type="predicted"/>
<dbReference type="GO" id="GO:0005975">
    <property type="term" value="P:carbohydrate metabolic process"/>
    <property type="evidence" value="ECO:0007669"/>
    <property type="project" value="InterPro"/>
</dbReference>
<dbReference type="VEuPathDB" id="FungiDB:CC77DRAFT_942597"/>
<organism evidence="2 3">
    <name type="scientific">Alternaria alternata</name>
    <name type="common">Alternaria rot fungus</name>
    <name type="synonym">Torula alternata</name>
    <dbReference type="NCBI Taxonomy" id="5599"/>
    <lineage>
        <taxon>Eukaryota</taxon>
        <taxon>Fungi</taxon>
        <taxon>Dikarya</taxon>
        <taxon>Ascomycota</taxon>
        <taxon>Pezizomycotina</taxon>
        <taxon>Dothideomycetes</taxon>
        <taxon>Pleosporomycetidae</taxon>
        <taxon>Pleosporales</taxon>
        <taxon>Pleosporineae</taxon>
        <taxon>Pleosporaceae</taxon>
        <taxon>Alternaria</taxon>
        <taxon>Alternaria sect. Alternaria</taxon>
        <taxon>Alternaria alternata complex</taxon>
    </lineage>
</organism>
<dbReference type="InterPro" id="IPR005198">
    <property type="entry name" value="Glyco_hydro_76"/>
</dbReference>
<feature type="signal peptide" evidence="1">
    <location>
        <begin position="1"/>
        <end position="22"/>
    </location>
</feature>
<dbReference type="InterPro" id="IPR053169">
    <property type="entry name" value="MUG_Protein"/>
</dbReference>
<evidence type="ECO:0000256" key="1">
    <source>
        <dbReference type="SAM" id="SignalP"/>
    </source>
</evidence>
<keyword evidence="1" id="KW-0732">Signal</keyword>
<dbReference type="Pfam" id="PF03663">
    <property type="entry name" value="Glyco_hydro_76"/>
    <property type="match status" value="1"/>
</dbReference>
<evidence type="ECO:0000313" key="2">
    <source>
        <dbReference type="EMBL" id="RYN71839.1"/>
    </source>
</evidence>
<protein>
    <recommendedName>
        <fullName evidence="4">Six-hairpin glycosidase</fullName>
    </recommendedName>
</protein>
<sequence length="453" mass="50465">MLSTFFVRYLLSVLTFIPNISSQSDYSENHDSILRTELALETLQNWYNTNTGLWESTGWWNGANIMTMIGDFAKAAPADILLQDLAREVFVAALLKAPAKNPQPGIEDPRSNNTTLVAIDATSLETGYTKYLDPNTSNLHVTYPPNWHDNSGRVMFPRTSSNHGSNSFYHPDDIPDYRDWLDGFYDDDLWWALAWINAYDVTSEGAYLALAEDIFIAVSRTWGTYCFNGGIYWSWKKDYVNAIANELFFSTAAHLANRAQGRRKRATYLAWAEESLQWFLESGMITDDGIINDGLTEDCENNNKTAWSYNQGVILGGLAELYRAGNTPEVTPLSLAVHLARAALIALSDEDGIVHDECEPDCGDDGAQFKGIFMRNLVKLHSVAPDKMFANAIRRNAESIWTRDRKVTPDGLPAFSVNWAGPWISPANASTQSSAMDALVAAIVIRSTPQSLV</sequence>
<dbReference type="Proteomes" id="UP000291422">
    <property type="component" value="Unassembled WGS sequence"/>
</dbReference>
<dbReference type="AlphaFoldDB" id="A0A4V1WQW4"/>
<evidence type="ECO:0000313" key="3">
    <source>
        <dbReference type="Proteomes" id="UP000291422"/>
    </source>
</evidence>
<dbReference type="PANTHER" id="PTHR47791">
    <property type="entry name" value="MEIOTICALLY UP-REGULATED GENE 191 PROTEIN"/>
    <property type="match status" value="1"/>
</dbReference>
<accession>A0A4V1WQW4</accession>
<dbReference type="EMBL" id="PDXD01000029">
    <property type="protein sequence ID" value="RYN71839.1"/>
    <property type="molecule type" value="Genomic_DNA"/>
</dbReference>